<organism evidence="2 3">
    <name type="scientific">Chryseobacterium hagamense</name>
    <dbReference type="NCBI Taxonomy" id="395935"/>
    <lineage>
        <taxon>Bacteria</taxon>
        <taxon>Pseudomonadati</taxon>
        <taxon>Bacteroidota</taxon>
        <taxon>Flavobacteriia</taxon>
        <taxon>Flavobacteriales</taxon>
        <taxon>Weeksellaceae</taxon>
        <taxon>Chryseobacterium group</taxon>
        <taxon>Chryseobacterium</taxon>
    </lineage>
</organism>
<evidence type="ECO:0000256" key="1">
    <source>
        <dbReference type="SAM" id="MobiDB-lite"/>
    </source>
</evidence>
<dbReference type="InterPro" id="IPR058074">
    <property type="entry name" value="Bacteriocin-like"/>
</dbReference>
<keyword evidence="3" id="KW-1185">Reference proteome</keyword>
<evidence type="ECO:0000313" key="2">
    <source>
        <dbReference type="EMBL" id="GEN75434.1"/>
    </source>
</evidence>
<dbReference type="RefSeq" id="WP_146940396.1">
    <property type="nucleotide sequence ID" value="NZ_BJYJ01000004.1"/>
</dbReference>
<reference evidence="2 3" key="1">
    <citation type="submission" date="2019-07" db="EMBL/GenBank/DDBJ databases">
        <title>Whole genome shotgun sequence of Chryseobacterium hagamense NBRC 105253.</title>
        <authorList>
            <person name="Hosoyama A."/>
            <person name="Uohara A."/>
            <person name="Ohji S."/>
            <person name="Ichikawa N."/>
        </authorList>
    </citation>
    <scope>NUCLEOTIDE SEQUENCE [LARGE SCALE GENOMIC DNA]</scope>
    <source>
        <strain evidence="2 3">NBRC 105253</strain>
    </source>
</reference>
<dbReference type="NCBIfam" id="NF047798">
    <property type="entry name" value="leader_Chryseo"/>
    <property type="match status" value="1"/>
</dbReference>
<feature type="region of interest" description="Disordered" evidence="1">
    <location>
        <begin position="1"/>
        <end position="21"/>
    </location>
</feature>
<sequence>MKNLKQLSRKEMKSLTGAKKNPNESVVAAGEDVGCGCVAAFCVTSSNTDGSKYCSASNCC</sequence>
<dbReference type="AlphaFoldDB" id="A0A511YJT2"/>
<comment type="caution">
    <text evidence="2">The sequence shown here is derived from an EMBL/GenBank/DDBJ whole genome shotgun (WGS) entry which is preliminary data.</text>
</comment>
<proteinExistence type="predicted"/>
<evidence type="ECO:0000313" key="3">
    <source>
        <dbReference type="Proteomes" id="UP000321863"/>
    </source>
</evidence>
<dbReference type="Proteomes" id="UP000321863">
    <property type="component" value="Unassembled WGS sequence"/>
</dbReference>
<accession>A0A511YJT2</accession>
<gene>
    <name evidence="2" type="ORF">CHA01nite_11740</name>
</gene>
<dbReference type="EMBL" id="BJYJ01000004">
    <property type="protein sequence ID" value="GEN75434.1"/>
    <property type="molecule type" value="Genomic_DNA"/>
</dbReference>
<protein>
    <submittedName>
        <fullName evidence="2">Uncharacterized protein</fullName>
    </submittedName>
</protein>
<name>A0A511YJT2_9FLAO</name>